<feature type="non-terminal residue" evidence="1">
    <location>
        <position position="477"/>
    </location>
</feature>
<dbReference type="Proteomes" id="UP000036987">
    <property type="component" value="Unassembled WGS sequence"/>
</dbReference>
<gene>
    <name evidence="1" type="ORF">ZOSMA_7339G00010</name>
</gene>
<dbReference type="EMBL" id="LFYR01001863">
    <property type="protein sequence ID" value="KMZ58833.1"/>
    <property type="molecule type" value="Genomic_DNA"/>
</dbReference>
<reference evidence="2" key="1">
    <citation type="journal article" date="2016" name="Nature">
        <title>The genome of the seagrass Zostera marina reveals angiosperm adaptation to the sea.</title>
        <authorList>
            <person name="Olsen J.L."/>
            <person name="Rouze P."/>
            <person name="Verhelst B."/>
            <person name="Lin Y.-C."/>
            <person name="Bayer T."/>
            <person name="Collen J."/>
            <person name="Dattolo E."/>
            <person name="De Paoli E."/>
            <person name="Dittami S."/>
            <person name="Maumus F."/>
            <person name="Michel G."/>
            <person name="Kersting A."/>
            <person name="Lauritano C."/>
            <person name="Lohaus R."/>
            <person name="Toepel M."/>
            <person name="Tonon T."/>
            <person name="Vanneste K."/>
            <person name="Amirebrahimi M."/>
            <person name="Brakel J."/>
            <person name="Bostroem C."/>
            <person name="Chovatia M."/>
            <person name="Grimwood J."/>
            <person name="Jenkins J.W."/>
            <person name="Jueterbock A."/>
            <person name="Mraz A."/>
            <person name="Stam W.T."/>
            <person name="Tice H."/>
            <person name="Bornberg-Bauer E."/>
            <person name="Green P.J."/>
            <person name="Pearson G.A."/>
            <person name="Procaccini G."/>
            <person name="Duarte C.M."/>
            <person name="Schmutz J."/>
            <person name="Reusch T.B.H."/>
            <person name="Van de Peer Y."/>
        </authorList>
    </citation>
    <scope>NUCLEOTIDE SEQUENCE [LARGE SCALE GENOMIC DNA]</scope>
    <source>
        <strain evidence="2">cv. Finnish</strain>
    </source>
</reference>
<dbReference type="STRING" id="29655.A0A0K9NQE5"/>
<comment type="caution">
    <text evidence="1">The sequence shown here is derived from an EMBL/GenBank/DDBJ whole genome shotgun (WGS) entry which is preliminary data.</text>
</comment>
<sequence length="477" mass="54612">ESEMSIDSRINLALAQGRTTRMRLRDIILLDCQSTDELFCNKRMVKNIQTVRTGMRIKGNGGALRCTQQASVKGYHPPVWFNVDALTNIVSLKNMKKQFKITYSNVEGSPENGDFVVHRIGKPDMRFTMHECGLHYWDPFAYKKSGDVAFVNTVEDNKQSFTKRQIKDAEVARTLYSNVAYPSMNDFRWMVRHNQIKDCPVTVADIDVAEKIWGKNIAALKGKTVRQKPEPVKEDYIEVPKELLSLHKSVFLTADIFFVNGIPFLLALSRKITFTSLYHLANRTIERVFEAFKKLYTMYIQRGFRITVVHVDGEFDKLKTLIESLPGGPRVNLASANEHVPEIERRIRVVKERARAVRHSLPYNRIPKLLTIFIVFYVVTMLNYFPSKGGVSAVLSPKTIMTGKTLDYKKHLSLKVGQYCQVHEEETPRNSQKERTRGAIALGPSGNEQGSYKFMALNTGMKITRRSWDIIPIPDDR</sequence>
<accession>A0A0K9NQE5</accession>
<proteinExistence type="predicted"/>
<name>A0A0K9NQE5_ZOSMR</name>
<protein>
    <submittedName>
        <fullName evidence="1">Uncharacterized protein</fullName>
    </submittedName>
</protein>
<evidence type="ECO:0000313" key="1">
    <source>
        <dbReference type="EMBL" id="KMZ58833.1"/>
    </source>
</evidence>
<feature type="non-terminal residue" evidence="1">
    <location>
        <position position="1"/>
    </location>
</feature>
<dbReference type="AlphaFoldDB" id="A0A0K9NQE5"/>
<organism evidence="1 2">
    <name type="scientific">Zostera marina</name>
    <name type="common">Eelgrass</name>
    <dbReference type="NCBI Taxonomy" id="29655"/>
    <lineage>
        <taxon>Eukaryota</taxon>
        <taxon>Viridiplantae</taxon>
        <taxon>Streptophyta</taxon>
        <taxon>Embryophyta</taxon>
        <taxon>Tracheophyta</taxon>
        <taxon>Spermatophyta</taxon>
        <taxon>Magnoliopsida</taxon>
        <taxon>Liliopsida</taxon>
        <taxon>Zosteraceae</taxon>
        <taxon>Zostera</taxon>
    </lineage>
</organism>
<dbReference type="OrthoDB" id="44654at2759"/>
<keyword evidence="2" id="KW-1185">Reference proteome</keyword>
<evidence type="ECO:0000313" key="2">
    <source>
        <dbReference type="Proteomes" id="UP000036987"/>
    </source>
</evidence>